<evidence type="ECO:0000256" key="5">
    <source>
        <dbReference type="ARBA" id="ARBA00023180"/>
    </source>
</evidence>
<evidence type="ECO:0000256" key="2">
    <source>
        <dbReference type="ARBA" id="ARBA00006768"/>
    </source>
</evidence>
<dbReference type="PANTHER" id="PTHR11051">
    <property type="entry name" value="GLYCOSYL HYDROLASE-RELATED"/>
    <property type="match status" value="1"/>
</dbReference>
<reference evidence="9" key="1">
    <citation type="journal article" date="2021" name="G3 (Bethesda)">
        <title>Genomic diversity, chromosomal rearrangements, and interspecies hybridization in the ogataea polymorpha species complex.</title>
        <authorList>
            <person name="Hanson S.J."/>
            <person name="Cinneide E.O."/>
            <person name="Salzberg L.I."/>
            <person name="Wolfe K.H."/>
            <person name="McGowan J."/>
            <person name="Fitzpatrick D.A."/>
            <person name="Matlin K."/>
        </authorList>
    </citation>
    <scope>NUCLEOTIDE SEQUENCE</scope>
    <source>
        <strain evidence="9">61-244</strain>
    </source>
</reference>
<dbReference type="GO" id="GO:0004555">
    <property type="term" value="F:alpha,alpha-trehalase activity"/>
    <property type="evidence" value="ECO:0007669"/>
    <property type="project" value="UniProtKB-EC"/>
</dbReference>
<accession>A0AAN6DG82</accession>
<dbReference type="InterPro" id="IPR005195">
    <property type="entry name" value="Glyco_hydro_65_M"/>
</dbReference>
<evidence type="ECO:0000313" key="10">
    <source>
        <dbReference type="Proteomes" id="UP001196530"/>
    </source>
</evidence>
<dbReference type="FunFam" id="1.50.10.10:FF:000032">
    <property type="entry name" value="Vacuolar acid trehalase"/>
    <property type="match status" value="1"/>
</dbReference>
<dbReference type="InterPro" id="IPR012341">
    <property type="entry name" value="6hp_glycosidase-like_sf"/>
</dbReference>
<organism evidence="9 10">
    <name type="scientific">Pichia angusta</name>
    <name type="common">Yeast</name>
    <name type="synonym">Hansenula polymorpha</name>
    <dbReference type="NCBI Taxonomy" id="870730"/>
    <lineage>
        <taxon>Eukaryota</taxon>
        <taxon>Fungi</taxon>
        <taxon>Dikarya</taxon>
        <taxon>Ascomycota</taxon>
        <taxon>Saccharomycotina</taxon>
        <taxon>Pichiomycetes</taxon>
        <taxon>Pichiales</taxon>
        <taxon>Pichiaceae</taxon>
        <taxon>Ogataea</taxon>
    </lineage>
</organism>
<evidence type="ECO:0000313" key="9">
    <source>
        <dbReference type="EMBL" id="KAG7819611.1"/>
    </source>
</evidence>
<name>A0AAN6DG82_PICAN</name>
<dbReference type="Gene3D" id="1.50.10.10">
    <property type="match status" value="1"/>
</dbReference>
<keyword evidence="5" id="KW-0325">Glycoprotein</keyword>
<proteinExistence type="inferred from homology"/>
<dbReference type="GO" id="GO:0009277">
    <property type="term" value="C:fungal-type cell wall"/>
    <property type="evidence" value="ECO:0007669"/>
    <property type="project" value="TreeGrafter"/>
</dbReference>
<evidence type="ECO:0000256" key="1">
    <source>
        <dbReference type="ARBA" id="ARBA00001576"/>
    </source>
</evidence>
<dbReference type="EMBL" id="JAHLUX010000004">
    <property type="protein sequence ID" value="KAG7819611.1"/>
    <property type="molecule type" value="Genomic_DNA"/>
</dbReference>
<evidence type="ECO:0000256" key="4">
    <source>
        <dbReference type="ARBA" id="ARBA00022801"/>
    </source>
</evidence>
<keyword evidence="6" id="KW-0732">Signal</keyword>
<evidence type="ECO:0000256" key="6">
    <source>
        <dbReference type="SAM" id="SignalP"/>
    </source>
</evidence>
<dbReference type="RefSeq" id="XP_043060490.1">
    <property type="nucleotide sequence ID" value="XM_043202744.1"/>
</dbReference>
<dbReference type="SUPFAM" id="SSF48208">
    <property type="entry name" value="Six-hairpin glycosidases"/>
    <property type="match status" value="1"/>
</dbReference>
<evidence type="ECO:0000259" key="8">
    <source>
        <dbReference type="Pfam" id="PF03636"/>
    </source>
</evidence>
<evidence type="ECO:0000256" key="3">
    <source>
        <dbReference type="ARBA" id="ARBA00012757"/>
    </source>
</evidence>
<feature type="signal peptide" evidence="6">
    <location>
        <begin position="1"/>
        <end position="15"/>
    </location>
</feature>
<dbReference type="EC" id="3.2.1.28" evidence="3"/>
<comment type="caution">
    <text evidence="9">The sequence shown here is derived from an EMBL/GenBank/DDBJ whole genome shotgun (WGS) entry which is preliminary data.</text>
</comment>
<dbReference type="InterPro" id="IPR008928">
    <property type="entry name" value="6-hairpin_glycosidase_sf"/>
</dbReference>
<evidence type="ECO:0000259" key="7">
    <source>
        <dbReference type="Pfam" id="PF03632"/>
    </source>
</evidence>
<comment type="catalytic activity">
    <reaction evidence="1">
        <text>alpha,alpha-trehalose + H2O = alpha-D-glucose + beta-D-glucose</text>
        <dbReference type="Rhea" id="RHEA:32675"/>
        <dbReference type="ChEBI" id="CHEBI:15377"/>
        <dbReference type="ChEBI" id="CHEBI:15903"/>
        <dbReference type="ChEBI" id="CHEBI:16551"/>
        <dbReference type="ChEBI" id="CHEBI:17925"/>
        <dbReference type="EC" id="3.2.1.28"/>
    </reaction>
</comment>
<dbReference type="GO" id="GO:0005993">
    <property type="term" value="P:trehalose catabolic process"/>
    <property type="evidence" value="ECO:0007669"/>
    <property type="project" value="TreeGrafter"/>
</dbReference>
<comment type="similarity">
    <text evidence="2">Belongs to the glycosyl hydrolase 65 family.</text>
</comment>
<protein>
    <recommendedName>
        <fullName evidence="3">alpha,alpha-trehalase</fullName>
        <ecNumber evidence="3">3.2.1.28</ecNumber>
    </recommendedName>
</protein>
<gene>
    <name evidence="9" type="ORF">KL928_002285</name>
</gene>
<feature type="domain" description="Glycoside hydrolase family 65 central catalytic" evidence="7">
    <location>
        <begin position="365"/>
        <end position="569"/>
    </location>
</feature>
<dbReference type="InterPro" id="IPR005196">
    <property type="entry name" value="Glyco_hydro_65_N"/>
</dbReference>
<dbReference type="GeneID" id="66126336"/>
<sequence length="976" mass="107064">MRFGFPLLFLGLALAQPDYFDDQTESYYLQDDRVLGTSKFNQLNKYTYQPYVSNGYIGSRIPNLGFGFSYDQNENVTSSDLSNGWPLFNPRYAGSFIAGFFDAQPNTTGVNFPELRENGYESIISAVPQWTGLQLAATLDGTTYVLDPSTANTSSAHVTNYRQELRMATGTVSTAYTWLGTVAVNVTVLAHRDIETLGLVQVEVALVSGAAPLQLDVVDVLDFASTQRCVLKNIGYDDSGIFITVQPEGVEYKHATLYSRLNVNASCVNETLAAAFHKVTNTVSVVLEHPLSVTKYVGVVSDDLLGTSSSDATFAAAKRTALDAARYSWPSLRTMHDNAWAAVWGDVAVEVENEPYLTLAAEASIYYLFANTRSSARNLTAALGVGGLSSDSYGGMVFWDADLWMIPALLPIAPETSVALNSYRYYLHEQATRNAAANGYSGAVYPWTSGRFGNCTGTGPCVNYEYHLNGAICYSVWKAYLSGAINDEHLEQYGWPVLRDAAEFFAGYVKYNDTLQKYTTHNLTDPDEYANFKDNAAYTAVIISQVMKWADRVAQHLGKPSNSTQLNIMQNMYLPQSSDNITLEYDTMNSSVSIKQADVVLIPYIDDEDGALEQNFGYDEVRATNDLSYYSLHQSSQGPAMTFPVFAAVSQKLNEYGCGSQTYHYKSVAPFLRFPFAQMSEQNNDNYDANGGTHAAFPFNTAHGGLVQSYFFGLTGIRFSYAMTAEHRLERVLHFDPVELPLFGGDLKISGFKYLNQSLEIVIGETNATIRHRGTAEPVLVYVDDRNAAAGYHTLEPGTELTVPVHVNEFNTPGSLTECQALAHSLTPGRDGDVVMSIVDGDNSTTWQAQNKNDNAAVLLELETSETFNAGAIVWGSRPAANFSLSLVTEPLDTTGTDIVIDESKLVRVLTDHPVFVASPYNASDTEVRIVEPNSTTFALSQDYAAQFVLLEVYGTVDVDDSSYGASVAELGLFYH</sequence>
<dbReference type="Proteomes" id="UP001196530">
    <property type="component" value="Unassembled WGS sequence"/>
</dbReference>
<dbReference type="Pfam" id="PF03636">
    <property type="entry name" value="Glyco_hydro_65N"/>
    <property type="match status" value="1"/>
</dbReference>
<dbReference type="InterPro" id="IPR037018">
    <property type="entry name" value="GH65_N"/>
</dbReference>
<dbReference type="AlphaFoldDB" id="A0AAN6DG82"/>
<feature type="chain" id="PRO_5042948722" description="alpha,alpha-trehalase" evidence="6">
    <location>
        <begin position="16"/>
        <end position="976"/>
    </location>
</feature>
<dbReference type="Pfam" id="PF03632">
    <property type="entry name" value="Glyco_hydro_65m"/>
    <property type="match status" value="1"/>
</dbReference>
<dbReference type="Gene3D" id="2.70.98.40">
    <property type="entry name" value="Glycoside hydrolase, family 65, N-terminal domain"/>
    <property type="match status" value="1"/>
</dbReference>
<feature type="domain" description="Glycoside hydrolase family 65 N-terminal" evidence="8">
    <location>
        <begin position="40"/>
        <end position="302"/>
    </location>
</feature>
<keyword evidence="4" id="KW-0378">Hydrolase</keyword>
<dbReference type="PANTHER" id="PTHR11051:SF8">
    <property type="entry name" value="PROTEIN-GLUCOSYLGALACTOSYLHYDROXYLYSINE GLUCOSIDASE"/>
    <property type="match status" value="1"/>
</dbReference>